<accession>A0A448X3H8</accession>
<evidence type="ECO:0000313" key="2">
    <source>
        <dbReference type="Proteomes" id="UP000784294"/>
    </source>
</evidence>
<sequence>MDFRFLKLFAGERVCVISTNMGDQGWWKGWIRGRANES</sequence>
<dbReference type="Proteomes" id="UP000784294">
    <property type="component" value="Unassembled WGS sequence"/>
</dbReference>
<evidence type="ECO:0000313" key="1">
    <source>
        <dbReference type="EMBL" id="VEL26983.1"/>
    </source>
</evidence>
<proteinExistence type="predicted"/>
<reference evidence="1" key="1">
    <citation type="submission" date="2018-11" db="EMBL/GenBank/DDBJ databases">
        <authorList>
            <consortium name="Pathogen Informatics"/>
        </authorList>
    </citation>
    <scope>NUCLEOTIDE SEQUENCE</scope>
</reference>
<evidence type="ECO:0008006" key="3">
    <source>
        <dbReference type="Google" id="ProtNLM"/>
    </source>
</evidence>
<dbReference type="AlphaFoldDB" id="A0A448X3H8"/>
<gene>
    <name evidence="1" type="ORF">PXEA_LOCUS20423</name>
</gene>
<name>A0A448X3H8_9PLAT</name>
<organism evidence="1 2">
    <name type="scientific">Protopolystoma xenopodis</name>
    <dbReference type="NCBI Taxonomy" id="117903"/>
    <lineage>
        <taxon>Eukaryota</taxon>
        <taxon>Metazoa</taxon>
        <taxon>Spiralia</taxon>
        <taxon>Lophotrochozoa</taxon>
        <taxon>Platyhelminthes</taxon>
        <taxon>Monogenea</taxon>
        <taxon>Polyopisthocotylea</taxon>
        <taxon>Polystomatidea</taxon>
        <taxon>Polystomatidae</taxon>
        <taxon>Protopolystoma</taxon>
    </lineage>
</organism>
<dbReference type="SUPFAM" id="SSF50044">
    <property type="entry name" value="SH3-domain"/>
    <property type="match status" value="1"/>
</dbReference>
<keyword evidence="2" id="KW-1185">Reference proteome</keyword>
<protein>
    <recommendedName>
        <fullName evidence="3">SH3 domain-containing protein</fullName>
    </recommendedName>
</protein>
<dbReference type="InterPro" id="IPR036028">
    <property type="entry name" value="SH3-like_dom_sf"/>
</dbReference>
<dbReference type="EMBL" id="CAAALY010084069">
    <property type="protein sequence ID" value="VEL26983.1"/>
    <property type="molecule type" value="Genomic_DNA"/>
</dbReference>
<dbReference type="Gene3D" id="2.30.30.40">
    <property type="entry name" value="SH3 Domains"/>
    <property type="match status" value="1"/>
</dbReference>
<comment type="caution">
    <text evidence="1">The sequence shown here is derived from an EMBL/GenBank/DDBJ whole genome shotgun (WGS) entry which is preliminary data.</text>
</comment>